<feature type="disulfide bond" description="Redox-active" evidence="14">
    <location>
        <begin position="41"/>
        <end position="46"/>
    </location>
</feature>
<dbReference type="PANTHER" id="PTHR22912:SF217">
    <property type="entry name" value="DIHYDROLIPOYL DEHYDROGENASE"/>
    <property type="match status" value="1"/>
</dbReference>
<feature type="binding site" evidence="13">
    <location>
        <begin position="143"/>
        <end position="145"/>
    </location>
    <ligand>
        <name>FAD</name>
        <dbReference type="ChEBI" id="CHEBI:57692"/>
    </ligand>
</feature>
<evidence type="ECO:0000256" key="11">
    <source>
        <dbReference type="ARBA" id="ARBA00049187"/>
    </source>
</evidence>
<evidence type="ECO:0000256" key="8">
    <source>
        <dbReference type="ARBA" id="ARBA00023027"/>
    </source>
</evidence>
<dbReference type="SUPFAM" id="SSF51905">
    <property type="entry name" value="FAD/NAD(P)-binding domain"/>
    <property type="match status" value="1"/>
</dbReference>
<evidence type="ECO:0000256" key="10">
    <source>
        <dbReference type="ARBA" id="ARBA00023284"/>
    </source>
</evidence>
<dbReference type="EMBL" id="CASHTH010001376">
    <property type="protein sequence ID" value="CAI8014593.1"/>
    <property type="molecule type" value="Genomic_DNA"/>
</dbReference>
<comment type="miscellaneous">
    <text evidence="15">The active site is a redox-active disulfide bond.</text>
</comment>
<dbReference type="Gene3D" id="3.50.50.60">
    <property type="entry name" value="FAD/NAD(P)-binding domain"/>
    <property type="match status" value="2"/>
</dbReference>
<feature type="binding site" evidence="13">
    <location>
        <position position="307"/>
    </location>
    <ligand>
        <name>FAD</name>
        <dbReference type="ChEBI" id="CHEBI:57692"/>
    </ligand>
</feature>
<dbReference type="InterPro" id="IPR004099">
    <property type="entry name" value="Pyr_nucl-diS_OxRdtase_dimer"/>
</dbReference>
<dbReference type="PRINTS" id="PR00368">
    <property type="entry name" value="FADPNR"/>
</dbReference>
<comment type="subcellular location">
    <subcellularLocation>
        <location evidence="1">Cytoplasm</location>
    </subcellularLocation>
</comment>
<comment type="similarity">
    <text evidence="2 15">Belongs to the class-I pyridine nucleotide-disulfide oxidoreductase family.</text>
</comment>
<dbReference type="AlphaFoldDB" id="A0AA35RN45"/>
<dbReference type="InterPro" id="IPR016156">
    <property type="entry name" value="FAD/NAD-linked_Rdtase_dimer_sf"/>
</dbReference>
<dbReference type="PRINTS" id="PR00411">
    <property type="entry name" value="PNDRDTASEI"/>
</dbReference>
<evidence type="ECO:0000256" key="9">
    <source>
        <dbReference type="ARBA" id="ARBA00023157"/>
    </source>
</evidence>
<dbReference type="InterPro" id="IPR006258">
    <property type="entry name" value="Lipoamide_DH"/>
</dbReference>
<keyword evidence="7 15" id="KW-0560">Oxidoreductase</keyword>
<keyword evidence="10 15" id="KW-0676">Redox-active center</keyword>
<feature type="domain" description="Pyridine nucleotide-disulphide oxidoreductase dimerisation" evidence="16">
    <location>
        <begin position="341"/>
        <end position="449"/>
    </location>
</feature>
<evidence type="ECO:0000313" key="19">
    <source>
        <dbReference type="Proteomes" id="UP001174909"/>
    </source>
</evidence>
<feature type="active site" description="Proton acceptor" evidence="12">
    <location>
        <position position="439"/>
    </location>
</feature>
<evidence type="ECO:0000256" key="5">
    <source>
        <dbReference type="ARBA" id="ARBA00022630"/>
    </source>
</evidence>
<reference evidence="18" key="1">
    <citation type="submission" date="2023-03" db="EMBL/GenBank/DDBJ databases">
        <authorList>
            <person name="Steffen K."/>
            <person name="Cardenas P."/>
        </authorList>
    </citation>
    <scope>NUCLEOTIDE SEQUENCE</scope>
</reference>
<evidence type="ECO:0000313" key="18">
    <source>
        <dbReference type="EMBL" id="CAI8014593.1"/>
    </source>
</evidence>
<evidence type="ECO:0000256" key="1">
    <source>
        <dbReference type="ARBA" id="ARBA00004496"/>
    </source>
</evidence>
<evidence type="ECO:0000259" key="17">
    <source>
        <dbReference type="Pfam" id="PF07992"/>
    </source>
</evidence>
<evidence type="ECO:0000256" key="15">
    <source>
        <dbReference type="RuleBase" id="RU003692"/>
    </source>
</evidence>
<evidence type="ECO:0000256" key="6">
    <source>
        <dbReference type="ARBA" id="ARBA00022827"/>
    </source>
</evidence>
<evidence type="ECO:0000259" key="16">
    <source>
        <dbReference type="Pfam" id="PF02852"/>
    </source>
</evidence>
<keyword evidence="5 15" id="KW-0285">Flavoprotein</keyword>
<evidence type="ECO:0000256" key="4">
    <source>
        <dbReference type="ARBA" id="ARBA00022490"/>
    </source>
</evidence>
<dbReference type="GO" id="GO:0004148">
    <property type="term" value="F:dihydrolipoyl dehydrogenase (NADH) activity"/>
    <property type="evidence" value="ECO:0007669"/>
    <property type="project" value="UniProtKB-EC"/>
</dbReference>
<dbReference type="PANTHER" id="PTHR22912">
    <property type="entry name" value="DISULFIDE OXIDOREDUCTASE"/>
    <property type="match status" value="1"/>
</dbReference>
<dbReference type="SUPFAM" id="SSF55424">
    <property type="entry name" value="FAD/NAD-linked reductases, dimerisation (C-terminal) domain"/>
    <property type="match status" value="1"/>
</dbReference>
<dbReference type="GO" id="GO:0006103">
    <property type="term" value="P:2-oxoglutarate metabolic process"/>
    <property type="evidence" value="ECO:0007669"/>
    <property type="project" value="TreeGrafter"/>
</dbReference>
<dbReference type="FunFam" id="3.30.390.30:FF:000001">
    <property type="entry name" value="Dihydrolipoyl dehydrogenase"/>
    <property type="match status" value="1"/>
</dbReference>
<keyword evidence="6 13" id="KW-0274">FAD</keyword>
<keyword evidence="9" id="KW-1015">Disulfide bond</keyword>
<comment type="caution">
    <text evidence="18">The sequence shown here is derived from an EMBL/GenBank/DDBJ whole genome shotgun (WGS) entry which is preliminary data.</text>
</comment>
<keyword evidence="19" id="KW-1185">Reference proteome</keyword>
<evidence type="ECO:0000256" key="14">
    <source>
        <dbReference type="PIRSR" id="PIRSR000350-4"/>
    </source>
</evidence>
<feature type="binding site" evidence="13">
    <location>
        <position position="267"/>
    </location>
    <ligand>
        <name>NAD(+)</name>
        <dbReference type="ChEBI" id="CHEBI:57540"/>
    </ligand>
</feature>
<dbReference type="InterPro" id="IPR001100">
    <property type="entry name" value="Pyr_nuc-diS_OxRdtase"/>
</dbReference>
<dbReference type="Pfam" id="PF07992">
    <property type="entry name" value="Pyr_redox_2"/>
    <property type="match status" value="1"/>
</dbReference>
<name>A0AA35RN45_GEOBA</name>
<evidence type="ECO:0000256" key="3">
    <source>
        <dbReference type="ARBA" id="ARBA00012608"/>
    </source>
</evidence>
<dbReference type="InterPro" id="IPR012999">
    <property type="entry name" value="Pyr_OxRdtase_I_AS"/>
</dbReference>
<dbReference type="InterPro" id="IPR050151">
    <property type="entry name" value="Class-I_Pyr_Nuc-Dis_Oxidored"/>
</dbReference>
<dbReference type="PROSITE" id="PS00076">
    <property type="entry name" value="PYRIDINE_REDOX_1"/>
    <property type="match status" value="1"/>
</dbReference>
<accession>A0AA35RN45</accession>
<gene>
    <name evidence="18" type="ORF">GBAR_LOCUS9100</name>
</gene>
<sequence>MSTYDLGIIGGGPGGYVAAIKAAQLGGTVCLIEKGEWGGTCLNRGCIPTKTLFAVANLATQVQEASAFGVNINGEATIDYPQVLTHKTSVIQQLKGGIAQLLKANGVDTLNGTATLTDRNTIVVSKPDGTTEQLHAKNIIIATGSEPAEPPIFEIDESQVLTTTGILDLTELPESLLIVGGGVSGCEFASIFNALGCRVTVLELLPTILATEDIQVIRHIQLFMKRKGITIHTGAKLTHVKKSDASVTAVLESGEELSAQKMLVSIGRRYNTDGIGLEKVGVRTEDGKIVVDARMQTNIAGIYAVGDVASRYLLAHVASAEGKVAAQNCLGDSVEMDYQVIPWCVFTLPEIGHVGMTEKEATDEGYEVKIGRFPYAANGKALGLRETDGFVKTVSDADSGDILGVHIVGVHASTLIHEAAVAIRTGATAMDIAGTVHAHPTLAEMVMESAEAAYDRAIHSLH</sequence>
<evidence type="ECO:0000256" key="7">
    <source>
        <dbReference type="ARBA" id="ARBA00023002"/>
    </source>
</evidence>
<evidence type="ECO:0000256" key="2">
    <source>
        <dbReference type="ARBA" id="ARBA00007532"/>
    </source>
</evidence>
<feature type="domain" description="FAD/NAD(P)-binding" evidence="17">
    <location>
        <begin position="5"/>
        <end position="322"/>
    </location>
</feature>
<keyword evidence="4" id="KW-0963">Cytoplasm</keyword>
<comment type="cofactor">
    <cofactor evidence="13 15">
        <name>FAD</name>
        <dbReference type="ChEBI" id="CHEBI:57692"/>
    </cofactor>
    <text evidence="13 15">Binds 1 FAD per subunit.</text>
</comment>
<comment type="catalytic activity">
    <reaction evidence="11 15">
        <text>N(6)-[(R)-dihydrolipoyl]-L-lysyl-[protein] + NAD(+) = N(6)-[(R)-lipoyl]-L-lysyl-[protein] + NADH + H(+)</text>
        <dbReference type="Rhea" id="RHEA:15045"/>
        <dbReference type="Rhea" id="RHEA-COMP:10474"/>
        <dbReference type="Rhea" id="RHEA-COMP:10475"/>
        <dbReference type="ChEBI" id="CHEBI:15378"/>
        <dbReference type="ChEBI" id="CHEBI:57540"/>
        <dbReference type="ChEBI" id="CHEBI:57945"/>
        <dbReference type="ChEBI" id="CHEBI:83099"/>
        <dbReference type="ChEBI" id="CHEBI:83100"/>
        <dbReference type="EC" id="1.8.1.4"/>
    </reaction>
</comment>
<keyword evidence="13" id="KW-0547">Nucleotide-binding</keyword>
<feature type="binding site" evidence="13">
    <location>
        <position position="50"/>
    </location>
    <ligand>
        <name>FAD</name>
        <dbReference type="ChEBI" id="CHEBI:57692"/>
    </ligand>
</feature>
<dbReference type="GO" id="GO:0005737">
    <property type="term" value="C:cytoplasm"/>
    <property type="evidence" value="ECO:0007669"/>
    <property type="project" value="UniProtKB-SubCell"/>
</dbReference>
<dbReference type="EC" id="1.8.1.4" evidence="3 15"/>
<proteinExistence type="inferred from homology"/>
<dbReference type="Pfam" id="PF02852">
    <property type="entry name" value="Pyr_redox_dim"/>
    <property type="match status" value="1"/>
</dbReference>
<protein>
    <recommendedName>
        <fullName evidence="3 15">Dihydrolipoyl dehydrogenase</fullName>
        <ecNumber evidence="3 15">1.8.1.4</ecNumber>
    </recommendedName>
</protein>
<evidence type="ECO:0000256" key="13">
    <source>
        <dbReference type="PIRSR" id="PIRSR000350-3"/>
    </source>
</evidence>
<dbReference type="InterPro" id="IPR036188">
    <property type="entry name" value="FAD/NAD-bd_sf"/>
</dbReference>
<feature type="binding site" evidence="13">
    <location>
        <position position="203"/>
    </location>
    <ligand>
        <name>NAD(+)</name>
        <dbReference type="ChEBI" id="CHEBI:57540"/>
    </ligand>
</feature>
<keyword evidence="8 13" id="KW-0520">NAD</keyword>
<evidence type="ECO:0000256" key="12">
    <source>
        <dbReference type="PIRSR" id="PIRSR000350-2"/>
    </source>
</evidence>
<dbReference type="PIRSF" id="PIRSF000350">
    <property type="entry name" value="Mercury_reductase_MerA"/>
    <property type="match status" value="1"/>
</dbReference>
<dbReference type="Gene3D" id="3.30.390.30">
    <property type="match status" value="1"/>
</dbReference>
<dbReference type="GO" id="GO:0050660">
    <property type="term" value="F:flavin adenine dinucleotide binding"/>
    <property type="evidence" value="ECO:0007669"/>
    <property type="project" value="InterPro"/>
</dbReference>
<dbReference type="InterPro" id="IPR023753">
    <property type="entry name" value="FAD/NAD-binding_dom"/>
</dbReference>
<feature type="binding site" evidence="13">
    <location>
        <begin position="180"/>
        <end position="187"/>
    </location>
    <ligand>
        <name>NAD(+)</name>
        <dbReference type="ChEBI" id="CHEBI:57540"/>
    </ligand>
</feature>
<dbReference type="Proteomes" id="UP001174909">
    <property type="component" value="Unassembled WGS sequence"/>
</dbReference>
<organism evidence="18 19">
    <name type="scientific">Geodia barretti</name>
    <name type="common">Barrett's horny sponge</name>
    <dbReference type="NCBI Taxonomy" id="519541"/>
    <lineage>
        <taxon>Eukaryota</taxon>
        <taxon>Metazoa</taxon>
        <taxon>Porifera</taxon>
        <taxon>Demospongiae</taxon>
        <taxon>Heteroscleromorpha</taxon>
        <taxon>Tetractinellida</taxon>
        <taxon>Astrophorina</taxon>
        <taxon>Geodiidae</taxon>
        <taxon>Geodia</taxon>
    </lineage>
</organism>
<dbReference type="NCBIfam" id="TIGR01350">
    <property type="entry name" value="lipoamide_DH"/>
    <property type="match status" value="1"/>
</dbReference>